<keyword evidence="2" id="KW-0436">Ligase</keyword>
<evidence type="ECO:0000313" key="7">
    <source>
        <dbReference type="Proteomes" id="UP000557566"/>
    </source>
</evidence>
<name>A0A8H4LSI4_9HYPO</name>
<dbReference type="GO" id="GO:0006099">
    <property type="term" value="P:tricarboxylic acid cycle"/>
    <property type="evidence" value="ECO:0007669"/>
    <property type="project" value="UniProtKB-UniPathway"/>
</dbReference>
<dbReference type="GO" id="GO:0009361">
    <property type="term" value="C:succinate-CoA ligase complex (ADP-forming)"/>
    <property type="evidence" value="ECO:0007669"/>
    <property type="project" value="TreeGrafter"/>
</dbReference>
<dbReference type="InterPro" id="IPR005810">
    <property type="entry name" value="CoA_lig_alpha"/>
</dbReference>
<dbReference type="UniPathway" id="UPA00223">
    <property type="reaction ID" value="UER00999"/>
</dbReference>
<organism evidence="6 7">
    <name type="scientific">Ophiocordyceps sinensis</name>
    <dbReference type="NCBI Taxonomy" id="72228"/>
    <lineage>
        <taxon>Eukaryota</taxon>
        <taxon>Fungi</taxon>
        <taxon>Dikarya</taxon>
        <taxon>Ascomycota</taxon>
        <taxon>Pezizomycotina</taxon>
        <taxon>Sordariomycetes</taxon>
        <taxon>Hypocreomycetidae</taxon>
        <taxon>Hypocreales</taxon>
        <taxon>Ophiocordycipitaceae</taxon>
        <taxon>Ophiocordyceps</taxon>
    </lineage>
</organism>
<comment type="caution">
    <text evidence="6">The sequence shown here is derived from an EMBL/GenBank/DDBJ whole genome shotgun (WGS) entry which is preliminary data.</text>
</comment>
<dbReference type="GO" id="GO:0005739">
    <property type="term" value="C:mitochondrion"/>
    <property type="evidence" value="ECO:0007669"/>
    <property type="project" value="TreeGrafter"/>
</dbReference>
<dbReference type="PANTHER" id="PTHR11117:SF6">
    <property type="entry name" value="SYNTHETASE SUBUNIT ALPHA, PUTATIVE (AFU_ORTHOLOGUE AFUA_1G10830)-RELATED"/>
    <property type="match status" value="1"/>
</dbReference>
<dbReference type="PIRSF" id="PIRSF001553">
    <property type="entry name" value="SucCS_alpha"/>
    <property type="match status" value="1"/>
</dbReference>
<evidence type="ECO:0000259" key="5">
    <source>
        <dbReference type="SMART" id="SM00881"/>
    </source>
</evidence>
<dbReference type="InterPro" id="IPR017440">
    <property type="entry name" value="Cit_synth/succinyl-CoA_lig_AS"/>
</dbReference>
<dbReference type="PROSITE" id="PS01216">
    <property type="entry name" value="SUCCINYL_COA_LIG_1"/>
    <property type="match status" value="1"/>
</dbReference>
<dbReference type="InterPro" id="IPR005811">
    <property type="entry name" value="SUCC_ACL_C"/>
</dbReference>
<feature type="domain" description="CoA-binding" evidence="5">
    <location>
        <begin position="30"/>
        <end position="125"/>
    </location>
</feature>
<dbReference type="AlphaFoldDB" id="A0A8H4LSI4"/>
<dbReference type="InterPro" id="IPR036291">
    <property type="entry name" value="NAD(P)-bd_dom_sf"/>
</dbReference>
<keyword evidence="3" id="KW-0547">Nucleotide-binding</keyword>
<proteinExistence type="predicted"/>
<evidence type="ECO:0000256" key="1">
    <source>
        <dbReference type="ARBA" id="ARBA00022532"/>
    </source>
</evidence>
<dbReference type="Gene3D" id="3.40.50.720">
    <property type="entry name" value="NAD(P)-binding Rossmann-like Domain"/>
    <property type="match status" value="1"/>
</dbReference>
<reference evidence="6 7" key="1">
    <citation type="journal article" date="2020" name="Genome Biol. Evol.">
        <title>A new high-quality draft genome assembly of the Chinese cordyceps Ophiocordyceps sinensis.</title>
        <authorList>
            <person name="Shu R."/>
            <person name="Zhang J."/>
            <person name="Meng Q."/>
            <person name="Zhang H."/>
            <person name="Zhou G."/>
            <person name="Li M."/>
            <person name="Wu P."/>
            <person name="Zhao Y."/>
            <person name="Chen C."/>
            <person name="Qin Q."/>
        </authorList>
    </citation>
    <scope>NUCLEOTIDE SEQUENCE [LARGE SCALE GENOMIC DNA]</scope>
    <source>
        <strain evidence="6 7">IOZ07</strain>
    </source>
</reference>
<sequence>MLPRRLQRSALRNLSTSLRGYDATIANLRIGAESRVIYQGFTGQAATSNARDTLEYGTQVVGGVSPARGGQRHLGLPVFDTVREAMQHVCPHVSAVFVPARYAAKAIIESIEAEVPLVVSVAEHMPVHDLMRVHEVLRTQSKSRLVGPNSPGIIAPGRCRVGIMPLGQYQRGCLGIVSKSGTLSYESVGATTAAGLGQSLVIAVGGDSMPGTTFVDALGVFFDDAETKGIILIGEIGGEAELRAAELISEYRRATANPKPIVAMVAGHTAPRDKTMGHAGAILSPLDVTAADKAEALRRAGAVVVPHPGVMGVRMKELLADG</sequence>
<dbReference type="GO" id="GO:0004776">
    <property type="term" value="F:succinate-CoA ligase (GDP-forming) activity"/>
    <property type="evidence" value="ECO:0007669"/>
    <property type="project" value="TreeGrafter"/>
</dbReference>
<dbReference type="SUPFAM" id="SSF52210">
    <property type="entry name" value="Succinyl-CoA synthetase domains"/>
    <property type="match status" value="1"/>
</dbReference>
<dbReference type="Gene3D" id="3.40.50.261">
    <property type="entry name" value="Succinyl-CoA synthetase domains"/>
    <property type="match status" value="1"/>
</dbReference>
<accession>A0A8H4LSI4</accession>
<dbReference type="InterPro" id="IPR016102">
    <property type="entry name" value="Succinyl-CoA_synth-like"/>
</dbReference>
<evidence type="ECO:0000256" key="2">
    <source>
        <dbReference type="ARBA" id="ARBA00022598"/>
    </source>
</evidence>
<dbReference type="PRINTS" id="PR01798">
    <property type="entry name" value="SCOASYNTHASE"/>
</dbReference>
<dbReference type="Pfam" id="PF00549">
    <property type="entry name" value="Ligase_CoA"/>
    <property type="match status" value="1"/>
</dbReference>
<dbReference type="GO" id="GO:0004775">
    <property type="term" value="F:succinate-CoA ligase (ADP-forming) activity"/>
    <property type="evidence" value="ECO:0007669"/>
    <property type="project" value="TreeGrafter"/>
</dbReference>
<feature type="active site" description="Tele-phosphohistidine intermediate" evidence="4">
    <location>
        <position position="278"/>
    </location>
</feature>
<evidence type="ECO:0000256" key="4">
    <source>
        <dbReference type="PIRSR" id="PIRSR001553-1"/>
    </source>
</evidence>
<dbReference type="GO" id="GO:0000166">
    <property type="term" value="F:nucleotide binding"/>
    <property type="evidence" value="ECO:0007669"/>
    <property type="project" value="UniProtKB-KW"/>
</dbReference>
<dbReference type="EMBL" id="JAAVMX010000012">
    <property type="protein sequence ID" value="KAF4504141.1"/>
    <property type="molecule type" value="Genomic_DNA"/>
</dbReference>
<dbReference type="SMART" id="SM00881">
    <property type="entry name" value="CoA_binding"/>
    <property type="match status" value="1"/>
</dbReference>
<evidence type="ECO:0000313" key="6">
    <source>
        <dbReference type="EMBL" id="KAF4504141.1"/>
    </source>
</evidence>
<dbReference type="PROSITE" id="PS00399">
    <property type="entry name" value="SUCCINYL_COA_LIG_2"/>
    <property type="match status" value="1"/>
</dbReference>
<protein>
    <recommendedName>
        <fullName evidence="5">CoA-binding domain-containing protein</fullName>
    </recommendedName>
</protein>
<dbReference type="OrthoDB" id="1664372at2759"/>
<evidence type="ECO:0000256" key="3">
    <source>
        <dbReference type="ARBA" id="ARBA00022741"/>
    </source>
</evidence>
<keyword evidence="7" id="KW-1185">Reference proteome</keyword>
<dbReference type="Pfam" id="PF02629">
    <property type="entry name" value="CoA_binding"/>
    <property type="match status" value="1"/>
</dbReference>
<dbReference type="Proteomes" id="UP000557566">
    <property type="component" value="Unassembled WGS sequence"/>
</dbReference>
<keyword evidence="1" id="KW-0816">Tricarboxylic acid cycle</keyword>
<dbReference type="PANTHER" id="PTHR11117">
    <property type="entry name" value="SUCCINYL-COA LIGASE SUBUNIT ALPHA"/>
    <property type="match status" value="1"/>
</dbReference>
<dbReference type="InterPro" id="IPR003781">
    <property type="entry name" value="CoA-bd"/>
</dbReference>
<gene>
    <name evidence="6" type="ORF">G6O67_008752</name>
</gene>
<dbReference type="SUPFAM" id="SSF51735">
    <property type="entry name" value="NAD(P)-binding Rossmann-fold domains"/>
    <property type="match status" value="1"/>
</dbReference>
<dbReference type="InterPro" id="IPR033847">
    <property type="entry name" value="Citrt_syn/SCS-alpha_CS"/>
</dbReference>